<dbReference type="SUPFAM" id="SSF51735">
    <property type="entry name" value="NAD(P)-binding Rossmann-fold domains"/>
    <property type="match status" value="1"/>
</dbReference>
<evidence type="ECO:0000256" key="2">
    <source>
        <dbReference type="ARBA" id="ARBA00023002"/>
    </source>
</evidence>
<dbReference type="SUPFAM" id="SSF50129">
    <property type="entry name" value="GroES-like"/>
    <property type="match status" value="1"/>
</dbReference>
<name>A0ABS3KWN6_9PROT</name>
<dbReference type="InterPro" id="IPR013149">
    <property type="entry name" value="ADH-like_C"/>
</dbReference>
<comment type="caution">
    <text evidence="5">The sequence shown here is derived from an EMBL/GenBank/DDBJ whole genome shotgun (WGS) entry which is preliminary data.</text>
</comment>
<dbReference type="InterPro" id="IPR013154">
    <property type="entry name" value="ADH-like_N"/>
</dbReference>
<sequence>MRAAVVRRTGGPEALVLETLPDPAPRAGEVIVAVAHCGVCFHDVVTRNGTLKAGVEAPFIPGHEIAGTIAALGRDVRGFAVGDRVAATQRSHVCGHCRYCRSAREPLCAEAVFTGDRGLNGGYADFVALEAESLVRVPDGLGLDAASIAACAIGTAYHAVVAVGRVQAAETVLVTGAGGGVGIHAVQVARAAGATVLAETGSPAKVAALREAGAHHVILHARGEDFSAAVRDATEGEGVEVVVDTVGTPVFAPTRRSLARGGRWVMVGQLTGGFVPFNPAQLFLKGISLLSSTSVTREELRRCLALLANGTLRAVLGEALPLSAAAEAHRRLEAGAALGRMTLVPGG</sequence>
<keyword evidence="3" id="KW-0479">Metal-binding</keyword>
<proteinExistence type="inferred from homology"/>
<reference evidence="5 6" key="1">
    <citation type="submission" date="2020-09" db="EMBL/GenBank/DDBJ databases">
        <title>Roseomonas.</title>
        <authorList>
            <person name="Zhu W."/>
        </authorList>
    </citation>
    <scope>NUCLEOTIDE SEQUENCE [LARGE SCALE GENOMIC DNA]</scope>
    <source>
        <strain evidence="5 6">573</strain>
    </source>
</reference>
<evidence type="ECO:0000256" key="1">
    <source>
        <dbReference type="ARBA" id="ARBA00022857"/>
    </source>
</evidence>
<dbReference type="EMBL" id="JACTNG010000014">
    <property type="protein sequence ID" value="MBO1081317.1"/>
    <property type="molecule type" value="Genomic_DNA"/>
</dbReference>
<dbReference type="SMART" id="SM00829">
    <property type="entry name" value="PKS_ER"/>
    <property type="match status" value="1"/>
</dbReference>
<evidence type="ECO:0000313" key="6">
    <source>
        <dbReference type="Proteomes" id="UP001518989"/>
    </source>
</evidence>
<evidence type="ECO:0000256" key="3">
    <source>
        <dbReference type="RuleBase" id="RU361277"/>
    </source>
</evidence>
<dbReference type="PANTHER" id="PTHR44154">
    <property type="entry name" value="QUINONE OXIDOREDUCTASE"/>
    <property type="match status" value="1"/>
</dbReference>
<evidence type="ECO:0000313" key="5">
    <source>
        <dbReference type="EMBL" id="MBO1081317.1"/>
    </source>
</evidence>
<feature type="domain" description="Enoyl reductase (ER)" evidence="4">
    <location>
        <begin position="10"/>
        <end position="343"/>
    </location>
</feature>
<dbReference type="RefSeq" id="WP_207419496.1">
    <property type="nucleotide sequence ID" value="NZ_CP061177.1"/>
</dbReference>
<dbReference type="InterPro" id="IPR002328">
    <property type="entry name" value="ADH_Zn_CS"/>
</dbReference>
<dbReference type="InterPro" id="IPR020843">
    <property type="entry name" value="ER"/>
</dbReference>
<dbReference type="InterPro" id="IPR036291">
    <property type="entry name" value="NAD(P)-bd_dom_sf"/>
</dbReference>
<comment type="cofactor">
    <cofactor evidence="3">
        <name>Zn(2+)</name>
        <dbReference type="ChEBI" id="CHEBI:29105"/>
    </cofactor>
</comment>
<organism evidence="5 6">
    <name type="scientific">Roseomonas haemaphysalidis</name>
    <dbReference type="NCBI Taxonomy" id="2768162"/>
    <lineage>
        <taxon>Bacteria</taxon>
        <taxon>Pseudomonadati</taxon>
        <taxon>Pseudomonadota</taxon>
        <taxon>Alphaproteobacteria</taxon>
        <taxon>Acetobacterales</taxon>
        <taxon>Roseomonadaceae</taxon>
        <taxon>Roseomonas</taxon>
    </lineage>
</organism>
<dbReference type="PANTHER" id="PTHR44154:SF1">
    <property type="entry name" value="QUINONE OXIDOREDUCTASE"/>
    <property type="match status" value="1"/>
</dbReference>
<dbReference type="InterPro" id="IPR011032">
    <property type="entry name" value="GroES-like_sf"/>
</dbReference>
<keyword evidence="1" id="KW-0521">NADP</keyword>
<protein>
    <submittedName>
        <fullName evidence="5">Alcohol dehydrogenase catalytic domain-containing protein</fullName>
    </submittedName>
</protein>
<dbReference type="Pfam" id="PF00107">
    <property type="entry name" value="ADH_zinc_N"/>
    <property type="match status" value="1"/>
</dbReference>
<keyword evidence="3" id="KW-0862">Zinc</keyword>
<dbReference type="Pfam" id="PF08240">
    <property type="entry name" value="ADH_N"/>
    <property type="match status" value="1"/>
</dbReference>
<dbReference type="Gene3D" id="3.90.180.10">
    <property type="entry name" value="Medium-chain alcohol dehydrogenases, catalytic domain"/>
    <property type="match status" value="1"/>
</dbReference>
<comment type="similarity">
    <text evidence="3">Belongs to the zinc-containing alcohol dehydrogenase family.</text>
</comment>
<keyword evidence="2" id="KW-0560">Oxidoreductase</keyword>
<evidence type="ECO:0000259" key="4">
    <source>
        <dbReference type="SMART" id="SM00829"/>
    </source>
</evidence>
<dbReference type="InterPro" id="IPR051603">
    <property type="entry name" value="Zinc-ADH_QOR/CCCR"/>
</dbReference>
<dbReference type="PROSITE" id="PS00059">
    <property type="entry name" value="ADH_ZINC"/>
    <property type="match status" value="1"/>
</dbReference>
<keyword evidence="6" id="KW-1185">Reference proteome</keyword>
<accession>A0ABS3KWN6</accession>
<dbReference type="Proteomes" id="UP001518989">
    <property type="component" value="Unassembled WGS sequence"/>
</dbReference>
<gene>
    <name evidence="5" type="ORF">IAI61_19980</name>
</gene>